<evidence type="ECO:0000313" key="3">
    <source>
        <dbReference type="EMBL" id="EKF32199.1"/>
    </source>
</evidence>
<feature type="compositionally biased region" description="Low complexity" evidence="1">
    <location>
        <begin position="243"/>
        <end position="257"/>
    </location>
</feature>
<feature type="compositionally biased region" description="Polar residues" evidence="1">
    <location>
        <begin position="196"/>
        <end position="223"/>
    </location>
</feature>
<feature type="compositionally biased region" description="Polar residues" evidence="1">
    <location>
        <begin position="258"/>
        <end position="275"/>
    </location>
</feature>
<keyword evidence="2" id="KW-0732">Signal</keyword>
<name>K2N2N6_TRYCR</name>
<feature type="compositionally biased region" description="Low complexity" evidence="1">
    <location>
        <begin position="157"/>
        <end position="174"/>
    </location>
</feature>
<keyword evidence="4" id="KW-1185">Reference proteome</keyword>
<reference evidence="3 4" key="1">
    <citation type="journal article" date="2012" name="BMC Genomics">
        <title>Comparative genomic analysis of human infective Trypanosoma cruzi lineages with the bat-restricted subspecies T. cruzi marinkellei.</title>
        <authorList>
            <person name="Franzen O."/>
            <person name="Talavera-Lopez C."/>
            <person name="Ochaya S."/>
            <person name="Butler C.E."/>
            <person name="Messenger L.A."/>
            <person name="Lewis M.D."/>
            <person name="Llewellyn M.S."/>
            <person name="Marinkelle C.J."/>
            <person name="Tyler K.M."/>
            <person name="Miles M.A."/>
            <person name="Andersson B."/>
        </authorList>
    </citation>
    <scope>NUCLEOTIDE SEQUENCE [LARGE SCALE GENOMIC DNA]</scope>
    <source>
        <strain evidence="3 4">B7</strain>
    </source>
</reference>
<proteinExistence type="predicted"/>
<feature type="compositionally biased region" description="Pro residues" evidence="1">
    <location>
        <begin position="147"/>
        <end position="156"/>
    </location>
</feature>
<gene>
    <name evidence="3" type="ORF">MOQ_003955</name>
</gene>
<dbReference type="Proteomes" id="UP000007350">
    <property type="component" value="Unassembled WGS sequence"/>
</dbReference>
<feature type="chain" id="PRO_5003861835" evidence="2">
    <location>
        <begin position="23"/>
        <end position="355"/>
    </location>
</feature>
<dbReference type="AlphaFoldDB" id="K2N2N6"/>
<feature type="signal peptide" evidence="2">
    <location>
        <begin position="1"/>
        <end position="22"/>
    </location>
</feature>
<feature type="compositionally biased region" description="Basic and acidic residues" evidence="1">
    <location>
        <begin position="102"/>
        <end position="128"/>
    </location>
</feature>
<accession>K2N2N6</accession>
<comment type="caution">
    <text evidence="3">The sequence shown here is derived from an EMBL/GenBank/DDBJ whole genome shotgun (WGS) entry which is preliminary data.</text>
</comment>
<feature type="region of interest" description="Disordered" evidence="1">
    <location>
        <begin position="79"/>
        <end position="314"/>
    </location>
</feature>
<organism evidence="3 4">
    <name type="scientific">Trypanosoma cruzi marinkellei</name>
    <dbReference type="NCBI Taxonomy" id="85056"/>
    <lineage>
        <taxon>Eukaryota</taxon>
        <taxon>Discoba</taxon>
        <taxon>Euglenozoa</taxon>
        <taxon>Kinetoplastea</taxon>
        <taxon>Metakinetoplastina</taxon>
        <taxon>Trypanosomatida</taxon>
        <taxon>Trypanosomatidae</taxon>
        <taxon>Trypanosoma</taxon>
        <taxon>Schizotrypanum</taxon>
    </lineage>
</organism>
<evidence type="ECO:0000313" key="4">
    <source>
        <dbReference type="Proteomes" id="UP000007350"/>
    </source>
</evidence>
<protein>
    <submittedName>
        <fullName evidence="3">Mucin-associated surface protein (MASP), putative</fullName>
    </submittedName>
</protein>
<evidence type="ECO:0000256" key="1">
    <source>
        <dbReference type="SAM" id="MobiDB-lite"/>
    </source>
</evidence>
<evidence type="ECO:0000256" key="2">
    <source>
        <dbReference type="SAM" id="SignalP"/>
    </source>
</evidence>
<sequence>MMMTGRVLLVCALCVLWCGIAGGGIAVVAVDGAELRREEKSDVAMSVSQVVEAQSQGSQDSVRQLSEKNNELSVLNEEMNSVPQGGKVSQSSTKFQGTGEELEGKEKEGGKVKALKDTRSTEQTEELRSLPTDSEMSLLTSPSPELKGPPPPPPILEPSTTIINGNTAGNTNATSGRELISSEDGPNQEHLLKPPTSESPATTLPVQNENTSVADILPVQQTKEAQHDMELESASENEESVLTTVNQNNQTTEINVESTPTSPSANKSAITNNAEKSNDEEIPKHDEAPDGETKKKVEQNENKEENTDKKTTVVATSITNNITTPGDSDGSTAASHTTSPLLLLLVACAVAVVAA</sequence>
<feature type="compositionally biased region" description="Basic and acidic residues" evidence="1">
    <location>
        <begin position="276"/>
        <end position="311"/>
    </location>
</feature>
<feature type="compositionally biased region" description="Polar residues" evidence="1">
    <location>
        <begin position="79"/>
        <end position="96"/>
    </location>
</feature>
<dbReference type="EMBL" id="AHKC01010158">
    <property type="protein sequence ID" value="EKF32199.1"/>
    <property type="molecule type" value="Genomic_DNA"/>
</dbReference>